<evidence type="ECO:0000313" key="1">
    <source>
        <dbReference type="EMBL" id="MBJ6362066.1"/>
    </source>
</evidence>
<sequence>MSVYRIVADVNQPIASPYVQSFDLIVHNMGTRSFEALLEVTGPGGIVYRSLCGLQPDPHEKAIHVFQDVATSYSPFELRLISNIFNAGTLSLELIIKNGGVLIARFSHLDFEIY</sequence>
<evidence type="ECO:0000313" key="2">
    <source>
        <dbReference type="Proteomes" id="UP000640274"/>
    </source>
</evidence>
<organism evidence="1 2">
    <name type="scientific">Paenibacillus roseus</name>
    <dbReference type="NCBI Taxonomy" id="2798579"/>
    <lineage>
        <taxon>Bacteria</taxon>
        <taxon>Bacillati</taxon>
        <taxon>Bacillota</taxon>
        <taxon>Bacilli</taxon>
        <taxon>Bacillales</taxon>
        <taxon>Paenibacillaceae</taxon>
        <taxon>Paenibacillus</taxon>
    </lineage>
</organism>
<dbReference type="AlphaFoldDB" id="A0A934MPG9"/>
<dbReference type="RefSeq" id="WP_199019612.1">
    <property type="nucleotide sequence ID" value="NZ_JAELUP010000065.1"/>
</dbReference>
<dbReference type="EMBL" id="JAELUP010000065">
    <property type="protein sequence ID" value="MBJ6362066.1"/>
    <property type="molecule type" value="Genomic_DNA"/>
</dbReference>
<reference evidence="1" key="1">
    <citation type="submission" date="2020-12" db="EMBL/GenBank/DDBJ databases">
        <authorList>
            <person name="Huq M.A."/>
        </authorList>
    </citation>
    <scope>NUCLEOTIDE SEQUENCE</scope>
    <source>
        <strain evidence="1">MAHUQ-46</strain>
    </source>
</reference>
<gene>
    <name evidence="1" type="ORF">JFN88_12395</name>
</gene>
<proteinExistence type="predicted"/>
<keyword evidence="2" id="KW-1185">Reference proteome</keyword>
<dbReference type="Proteomes" id="UP000640274">
    <property type="component" value="Unassembled WGS sequence"/>
</dbReference>
<name>A0A934MPG9_9BACL</name>
<protein>
    <submittedName>
        <fullName evidence="1">Uncharacterized protein</fullName>
    </submittedName>
</protein>
<accession>A0A934MPG9</accession>
<comment type="caution">
    <text evidence="1">The sequence shown here is derived from an EMBL/GenBank/DDBJ whole genome shotgun (WGS) entry which is preliminary data.</text>
</comment>